<sequence length="432" mass="45965">MRFFTTCSLVLCSLTSLGAASVASIKPSSTKSASATSTKPSTSTTTASLAGNSAFYLRLKQPPSTTSAKSTPSPDPLNGYWVNAVLYDQPDGSLGQYLAVTKDMPQHSFVLTNGQITLTNGTLDGKPNYFIADGQGSPGGVYQSPWMLHANSKNTAGPENIVFTWNQTQNMLTVSSTTWYYDYFGTCKASGQTTVPSFVYDSSFLPQTPLFVGQATIDHACTLWTIEVVPASSVKAPTGTQTSTTAQTATSLPSTSTKGMAFSQPFYLKLASGSSAGVANYTGSYATFMNYTTATGHKAMYLGIVDKKPTAPMYISSGNIMMQLTHTSFGTPGFVTSRNVGLGEFVYLTNYHLPLPLSPLTFNYDFLTQSMTGVEFLSPLVLLTCTPDGHWNSTILPAPPVIVNSLQGPIGTVPSGCQQWHLAVEYAANACT</sequence>
<dbReference type="EMBL" id="ML996086">
    <property type="protein sequence ID" value="KAF2152304.1"/>
    <property type="molecule type" value="Genomic_DNA"/>
</dbReference>
<reference evidence="3" key="1">
    <citation type="journal article" date="2020" name="Stud. Mycol.">
        <title>101 Dothideomycetes genomes: a test case for predicting lifestyles and emergence of pathogens.</title>
        <authorList>
            <person name="Haridas S."/>
            <person name="Albert R."/>
            <person name="Binder M."/>
            <person name="Bloem J."/>
            <person name="Labutti K."/>
            <person name="Salamov A."/>
            <person name="Andreopoulos B."/>
            <person name="Baker S."/>
            <person name="Barry K."/>
            <person name="Bills G."/>
            <person name="Bluhm B."/>
            <person name="Cannon C."/>
            <person name="Castanera R."/>
            <person name="Culley D."/>
            <person name="Daum C."/>
            <person name="Ezra D."/>
            <person name="Gonzalez J."/>
            <person name="Henrissat B."/>
            <person name="Kuo A."/>
            <person name="Liang C."/>
            <person name="Lipzen A."/>
            <person name="Lutzoni F."/>
            <person name="Magnuson J."/>
            <person name="Mondo S."/>
            <person name="Nolan M."/>
            <person name="Ohm R."/>
            <person name="Pangilinan J."/>
            <person name="Park H.-J."/>
            <person name="Ramirez L."/>
            <person name="Alfaro M."/>
            <person name="Sun H."/>
            <person name="Tritt A."/>
            <person name="Yoshinaga Y."/>
            <person name="Zwiers L.-H."/>
            <person name="Turgeon B."/>
            <person name="Goodwin S."/>
            <person name="Spatafora J."/>
            <person name="Crous P."/>
            <person name="Grigoriev I."/>
        </authorList>
    </citation>
    <scope>NUCLEOTIDE SEQUENCE</scope>
    <source>
        <strain evidence="3">CBS 260.36</strain>
    </source>
</reference>
<feature type="chain" id="PRO_5040421815" evidence="2">
    <location>
        <begin position="20"/>
        <end position="432"/>
    </location>
</feature>
<gene>
    <name evidence="3" type="ORF">K461DRAFT_268276</name>
</gene>
<feature type="region of interest" description="Disordered" evidence="1">
    <location>
        <begin position="236"/>
        <end position="257"/>
    </location>
</feature>
<dbReference type="AlphaFoldDB" id="A0A9P4J0C7"/>
<dbReference type="Proteomes" id="UP000799439">
    <property type="component" value="Unassembled WGS sequence"/>
</dbReference>
<accession>A0A9P4J0C7</accession>
<proteinExistence type="predicted"/>
<evidence type="ECO:0000256" key="1">
    <source>
        <dbReference type="SAM" id="MobiDB-lite"/>
    </source>
</evidence>
<feature type="signal peptide" evidence="2">
    <location>
        <begin position="1"/>
        <end position="19"/>
    </location>
</feature>
<evidence type="ECO:0000313" key="4">
    <source>
        <dbReference type="Proteomes" id="UP000799439"/>
    </source>
</evidence>
<organism evidence="3 4">
    <name type="scientific">Myriangium duriaei CBS 260.36</name>
    <dbReference type="NCBI Taxonomy" id="1168546"/>
    <lineage>
        <taxon>Eukaryota</taxon>
        <taxon>Fungi</taxon>
        <taxon>Dikarya</taxon>
        <taxon>Ascomycota</taxon>
        <taxon>Pezizomycotina</taxon>
        <taxon>Dothideomycetes</taxon>
        <taxon>Dothideomycetidae</taxon>
        <taxon>Myriangiales</taxon>
        <taxon>Myriangiaceae</taxon>
        <taxon>Myriangium</taxon>
    </lineage>
</organism>
<keyword evidence="4" id="KW-1185">Reference proteome</keyword>
<keyword evidence="2" id="KW-0732">Signal</keyword>
<comment type="caution">
    <text evidence="3">The sequence shown here is derived from an EMBL/GenBank/DDBJ whole genome shotgun (WGS) entry which is preliminary data.</text>
</comment>
<protein>
    <submittedName>
        <fullName evidence="3">Uncharacterized protein</fullName>
    </submittedName>
</protein>
<name>A0A9P4J0C7_9PEZI</name>
<feature type="compositionally biased region" description="Low complexity" evidence="1">
    <location>
        <begin position="237"/>
        <end position="257"/>
    </location>
</feature>
<evidence type="ECO:0000313" key="3">
    <source>
        <dbReference type="EMBL" id="KAF2152304.1"/>
    </source>
</evidence>
<evidence type="ECO:0000256" key="2">
    <source>
        <dbReference type="SAM" id="SignalP"/>
    </source>
</evidence>